<proteinExistence type="predicted"/>
<dbReference type="Pfam" id="PF13639">
    <property type="entry name" value="zf-RING_2"/>
    <property type="match status" value="1"/>
</dbReference>
<keyword evidence="2" id="KW-0472">Membrane</keyword>
<feature type="transmembrane region" description="Helical" evidence="2">
    <location>
        <begin position="289"/>
        <end position="308"/>
    </location>
</feature>
<keyword evidence="1" id="KW-0862">Zinc</keyword>
<evidence type="ECO:0000256" key="2">
    <source>
        <dbReference type="SAM" id="Phobius"/>
    </source>
</evidence>
<comment type="caution">
    <text evidence="4">The sequence shown here is derived from an EMBL/GenBank/DDBJ whole genome shotgun (WGS) entry which is preliminary data.</text>
</comment>
<keyword evidence="2" id="KW-1133">Transmembrane helix</keyword>
<dbReference type="PROSITE" id="PS50089">
    <property type="entry name" value="ZF_RING_2"/>
    <property type="match status" value="1"/>
</dbReference>
<evidence type="ECO:0000259" key="3">
    <source>
        <dbReference type="PROSITE" id="PS50089"/>
    </source>
</evidence>
<evidence type="ECO:0000313" key="5">
    <source>
        <dbReference type="Proteomes" id="UP001472677"/>
    </source>
</evidence>
<keyword evidence="1" id="KW-0479">Metal-binding</keyword>
<dbReference type="InterPro" id="IPR013083">
    <property type="entry name" value="Znf_RING/FYVE/PHD"/>
</dbReference>
<dbReference type="Gene3D" id="3.30.40.10">
    <property type="entry name" value="Zinc/RING finger domain, C3HC4 (zinc finger)"/>
    <property type="match status" value="1"/>
</dbReference>
<accession>A0ABR2E2T4</accession>
<gene>
    <name evidence="4" type="ORF">V6N12_040010</name>
</gene>
<evidence type="ECO:0000256" key="1">
    <source>
        <dbReference type="PROSITE-ProRule" id="PRU00175"/>
    </source>
</evidence>
<name>A0ABR2E2T4_9ROSI</name>
<dbReference type="EMBL" id="JBBPBM010000020">
    <property type="protein sequence ID" value="KAK8551366.1"/>
    <property type="molecule type" value="Genomic_DNA"/>
</dbReference>
<reference evidence="4 5" key="1">
    <citation type="journal article" date="2024" name="G3 (Bethesda)">
        <title>Genome assembly of Hibiscus sabdariffa L. provides insights into metabolisms of medicinal natural products.</title>
        <authorList>
            <person name="Kim T."/>
        </authorList>
    </citation>
    <scope>NUCLEOTIDE SEQUENCE [LARGE SCALE GENOMIC DNA]</scope>
    <source>
        <strain evidence="4">TK-2024</strain>
        <tissue evidence="4">Old leaves</tissue>
    </source>
</reference>
<dbReference type="PANTHER" id="PTHR22765:SF434">
    <property type="entry name" value="GB|AAD18119.1-RELATED"/>
    <property type="match status" value="1"/>
</dbReference>
<keyword evidence="1" id="KW-0863">Zinc-finger</keyword>
<dbReference type="Proteomes" id="UP001472677">
    <property type="component" value="Unassembled WGS sequence"/>
</dbReference>
<dbReference type="PANTHER" id="PTHR22765">
    <property type="entry name" value="RING FINGER AND PROTEASE ASSOCIATED DOMAIN-CONTAINING"/>
    <property type="match status" value="1"/>
</dbReference>
<dbReference type="SUPFAM" id="SSF57850">
    <property type="entry name" value="RING/U-box"/>
    <property type="match status" value="1"/>
</dbReference>
<keyword evidence="2" id="KW-0812">Transmembrane</keyword>
<sequence length="317" mass="34770">MAKRIGRRFSKLLFMAAGAGYTRSVVLECNIISSDIRRVLGGLISEILDLAAVYATAALTVSSLFSAYLLLEAADNRGIQEQVEQVGRCVICHWGITVGSRAWTPFFHTFHSHCIRTWLEHTDVCPVCRSDVAGISISEVPGATLDSVSATAAFFAANNCGIQGSEQVEDCAICLEDITKFSAIAKSSRHVSSSIDLPSPPGFPLRLLPSSSRPLSISQLRRALPAQFLILLPPHPLPRVDIYLTYPFSLEGEIMGIKRTHIEILNLLQNIQSEQVKLSETVVNLRKKMILTALALIILIALGIFLKWGDMRDRVQG</sequence>
<organism evidence="4 5">
    <name type="scientific">Hibiscus sabdariffa</name>
    <name type="common">roselle</name>
    <dbReference type="NCBI Taxonomy" id="183260"/>
    <lineage>
        <taxon>Eukaryota</taxon>
        <taxon>Viridiplantae</taxon>
        <taxon>Streptophyta</taxon>
        <taxon>Embryophyta</taxon>
        <taxon>Tracheophyta</taxon>
        <taxon>Spermatophyta</taxon>
        <taxon>Magnoliopsida</taxon>
        <taxon>eudicotyledons</taxon>
        <taxon>Gunneridae</taxon>
        <taxon>Pentapetalae</taxon>
        <taxon>rosids</taxon>
        <taxon>malvids</taxon>
        <taxon>Malvales</taxon>
        <taxon>Malvaceae</taxon>
        <taxon>Malvoideae</taxon>
        <taxon>Hibiscus</taxon>
    </lineage>
</organism>
<keyword evidence="5" id="KW-1185">Reference proteome</keyword>
<dbReference type="InterPro" id="IPR001841">
    <property type="entry name" value="Znf_RING"/>
</dbReference>
<evidence type="ECO:0000313" key="4">
    <source>
        <dbReference type="EMBL" id="KAK8551366.1"/>
    </source>
</evidence>
<protein>
    <recommendedName>
        <fullName evidence="3">RING-type domain-containing protein</fullName>
    </recommendedName>
</protein>
<feature type="domain" description="RING-type" evidence="3">
    <location>
        <begin position="89"/>
        <end position="129"/>
    </location>
</feature>
<dbReference type="InterPro" id="IPR051826">
    <property type="entry name" value="E3_ubiquitin-ligase_domain"/>
</dbReference>